<dbReference type="AlphaFoldDB" id="A0A9W8MRW5"/>
<evidence type="ECO:0000313" key="3">
    <source>
        <dbReference type="EMBL" id="KAJ3495044.1"/>
    </source>
</evidence>
<protein>
    <recommendedName>
        <fullName evidence="2">Lon N-terminal domain-containing protein</fullName>
    </recommendedName>
</protein>
<reference evidence="3" key="1">
    <citation type="submission" date="2022-07" db="EMBL/GenBank/DDBJ databases">
        <title>Genome Sequence of Agrocybe chaxingu.</title>
        <authorList>
            <person name="Buettner E."/>
        </authorList>
    </citation>
    <scope>NUCLEOTIDE SEQUENCE</scope>
    <source>
        <strain evidence="3">MP-N11</strain>
    </source>
</reference>
<organism evidence="3 4">
    <name type="scientific">Agrocybe chaxingu</name>
    <dbReference type="NCBI Taxonomy" id="84603"/>
    <lineage>
        <taxon>Eukaryota</taxon>
        <taxon>Fungi</taxon>
        <taxon>Dikarya</taxon>
        <taxon>Basidiomycota</taxon>
        <taxon>Agaricomycotina</taxon>
        <taxon>Agaricomycetes</taxon>
        <taxon>Agaricomycetidae</taxon>
        <taxon>Agaricales</taxon>
        <taxon>Agaricineae</taxon>
        <taxon>Strophariaceae</taxon>
        <taxon>Agrocybe</taxon>
    </lineage>
</organism>
<name>A0A9W8MRW5_9AGAR</name>
<feature type="region of interest" description="Disordered" evidence="1">
    <location>
        <begin position="180"/>
        <end position="206"/>
    </location>
</feature>
<feature type="compositionally biased region" description="Polar residues" evidence="1">
    <location>
        <begin position="180"/>
        <end position="189"/>
    </location>
</feature>
<feature type="region of interest" description="Disordered" evidence="1">
    <location>
        <begin position="23"/>
        <end position="57"/>
    </location>
</feature>
<gene>
    <name evidence="3" type="ORF">NLJ89_g10690</name>
</gene>
<proteinExistence type="predicted"/>
<dbReference type="Proteomes" id="UP001148786">
    <property type="component" value="Unassembled WGS sequence"/>
</dbReference>
<feature type="domain" description="Lon N-terminal" evidence="2">
    <location>
        <begin position="219"/>
        <end position="272"/>
    </location>
</feature>
<feature type="compositionally biased region" description="Low complexity" evidence="1">
    <location>
        <begin position="45"/>
        <end position="54"/>
    </location>
</feature>
<evidence type="ECO:0000259" key="2">
    <source>
        <dbReference type="Pfam" id="PF02190"/>
    </source>
</evidence>
<dbReference type="InterPro" id="IPR003111">
    <property type="entry name" value="Lon_prtase_N"/>
</dbReference>
<dbReference type="EMBL" id="JANKHO010002066">
    <property type="protein sequence ID" value="KAJ3495044.1"/>
    <property type="molecule type" value="Genomic_DNA"/>
</dbReference>
<sequence length="286" mass="31006">MSFARLPAVTSLKYPLTSTGIATAYNLGGSPPRRRDAIAPPYRPSPRSLSPDSPTASFIATSLEDVQVYAPESSGTGDQQVSSMPTLAFSQRLPLPSDSSLHDEQAQSLTPPSILLSTNQSSPPALGLCSMSFSRDSASNEAISGVDDTDESLISPARREHKIRDHNAFIRWFPSQVTTEIPDSSSAQGDPSHSPSSPAPSNPDSIAKQSVSELYPQILALPIARRPLFPDFYKAVVVRNPAVVATIKEMMKRGQSYLGAFLLKDENSNNDDGYQLGPRSWSFRRR</sequence>
<comment type="caution">
    <text evidence="3">The sequence shown here is derived from an EMBL/GenBank/DDBJ whole genome shotgun (WGS) entry which is preliminary data.</text>
</comment>
<dbReference type="Pfam" id="PF02190">
    <property type="entry name" value="LON_substr_bdg"/>
    <property type="match status" value="1"/>
</dbReference>
<keyword evidence="4" id="KW-1185">Reference proteome</keyword>
<accession>A0A9W8MRW5</accession>
<evidence type="ECO:0000313" key="4">
    <source>
        <dbReference type="Proteomes" id="UP001148786"/>
    </source>
</evidence>
<dbReference type="OrthoDB" id="3065091at2759"/>
<evidence type="ECO:0000256" key="1">
    <source>
        <dbReference type="SAM" id="MobiDB-lite"/>
    </source>
</evidence>